<comment type="caution">
    <text evidence="2">The sequence shown here is derived from an EMBL/GenBank/DDBJ whole genome shotgun (WGS) entry which is preliminary data.</text>
</comment>
<evidence type="ECO:0008006" key="4">
    <source>
        <dbReference type="Google" id="ProtNLM"/>
    </source>
</evidence>
<dbReference type="Proteomes" id="UP001299068">
    <property type="component" value="Unassembled WGS sequence"/>
</dbReference>
<evidence type="ECO:0000256" key="1">
    <source>
        <dbReference type="SAM" id="Phobius"/>
    </source>
</evidence>
<keyword evidence="3" id="KW-1185">Reference proteome</keyword>
<name>A0ABS7KZB2_CLOSR</name>
<feature type="transmembrane region" description="Helical" evidence="1">
    <location>
        <begin position="34"/>
        <end position="55"/>
    </location>
</feature>
<dbReference type="Gene3D" id="2.20.28.160">
    <property type="match status" value="1"/>
</dbReference>
<proteinExistence type="predicted"/>
<dbReference type="RefSeq" id="WP_221861270.1">
    <property type="nucleotide sequence ID" value="NZ_JAIKTU010000008.1"/>
</dbReference>
<evidence type="ECO:0000313" key="3">
    <source>
        <dbReference type="Proteomes" id="UP001299068"/>
    </source>
</evidence>
<evidence type="ECO:0000313" key="2">
    <source>
        <dbReference type="EMBL" id="MBY0755943.1"/>
    </source>
</evidence>
<organism evidence="2 3">
    <name type="scientific">Clostridium sardiniense</name>
    <name type="common">Clostridium absonum</name>
    <dbReference type="NCBI Taxonomy" id="29369"/>
    <lineage>
        <taxon>Bacteria</taxon>
        <taxon>Bacillati</taxon>
        <taxon>Bacillota</taxon>
        <taxon>Clostridia</taxon>
        <taxon>Eubacteriales</taxon>
        <taxon>Clostridiaceae</taxon>
        <taxon>Clostridium</taxon>
    </lineage>
</organism>
<keyword evidence="1" id="KW-1133">Transmembrane helix</keyword>
<reference evidence="2 3" key="1">
    <citation type="journal article" date="2021" name="Cell Host Microbe">
        <title>in vivo commensal control of Clostridioides difficile virulence.</title>
        <authorList>
            <person name="Girinathan B.P."/>
            <person name="Dibenedetto N."/>
            <person name="Worley J.N."/>
            <person name="Peltier J."/>
            <person name="Arrieta-Ortiz M.L."/>
            <person name="Rupa Christinal Immanuel S."/>
            <person name="Lavin R."/>
            <person name="Delaney M.L."/>
            <person name="Cummins C."/>
            <person name="Hoffmann M."/>
            <person name="Luo Y."/>
            <person name="Gonzalez-Escalona N."/>
            <person name="Allard M."/>
            <person name="Onderdonk A.B."/>
            <person name="Gerber G.K."/>
            <person name="Sonenshein A.L."/>
            <person name="Baliga N."/>
            <person name="Dupuy B."/>
            <person name="Bry L."/>
        </authorList>
    </citation>
    <scope>NUCLEOTIDE SEQUENCE [LARGE SCALE GENOMIC DNA]</scope>
    <source>
        <strain evidence="2 3">DSM 599</strain>
    </source>
</reference>
<protein>
    <recommendedName>
        <fullName evidence="4">Cxxc_20_cxxc protein</fullName>
    </recommendedName>
</protein>
<accession>A0ABS7KZB2</accession>
<feature type="transmembrane region" description="Helical" evidence="1">
    <location>
        <begin position="67"/>
        <end position="86"/>
    </location>
</feature>
<dbReference type="EMBL" id="JAIKTU010000008">
    <property type="protein sequence ID" value="MBY0755943.1"/>
    <property type="molecule type" value="Genomic_DNA"/>
</dbReference>
<sequence>MYSFTKTCPKCKEDFKVTQVKMSRVTKCPHCKTPLIATLSNTFVAGICLVIGYGVSQLLSAKGIVPFYIPFVIIAIITLFIIEPITMKYKIKE</sequence>
<gene>
    <name evidence="2" type="ORF">K5V21_10840</name>
</gene>
<keyword evidence="1" id="KW-0472">Membrane</keyword>
<keyword evidence="1" id="KW-0812">Transmembrane</keyword>